<proteinExistence type="predicted"/>
<feature type="transmembrane region" description="Helical" evidence="2">
    <location>
        <begin position="231"/>
        <end position="256"/>
    </location>
</feature>
<keyword evidence="2" id="KW-0472">Membrane</keyword>
<keyword evidence="2 3" id="KW-0812">Transmembrane</keyword>
<dbReference type="KEGG" id="tet:TTHERM_00476900"/>
<gene>
    <name evidence="3" type="ORF">TTHERM_00476900</name>
</gene>
<feature type="region of interest" description="Disordered" evidence="1">
    <location>
        <begin position="278"/>
        <end position="352"/>
    </location>
</feature>
<sequence length="352" mass="40660">MCCPSGFLSFIAKTCTIYLLGFSLYCLYKSVESGFITSLPILIILIIFLFTSTCSCIGLNKKNYISGFCTVMFGMVTFVIVFMINGLLADYFDLSKGCDDLIKINPLYQVFIDRELDNYFDQTTQLLCSQQCPCKWQNTTEIYRKNPQNYVLNKYEGAKSAAQCPGFLDDIQLQPEKKHYLQTMIQLEVFGCSGYCQKKDIFSMSDINIGIPQYNCFYVSRHLQRMHFNSVIIGLYLLCLVLLILIPSTCCLFFNFSREKEEREQMYERVKQLKKELGPNGKKLTKGKGEEDQEGEEEDGEEGQEENEEENKKEKNQDSNTDLKNDSKDTQQIEENESEQTKEKSEKEKKDD</sequence>
<dbReference type="AlphaFoldDB" id="I7M1M0"/>
<reference evidence="4" key="1">
    <citation type="journal article" date="2006" name="PLoS Biol.">
        <title>Macronuclear genome sequence of the ciliate Tetrahymena thermophila, a model eukaryote.</title>
        <authorList>
            <person name="Eisen J.A."/>
            <person name="Coyne R.S."/>
            <person name="Wu M."/>
            <person name="Wu D."/>
            <person name="Thiagarajan M."/>
            <person name="Wortman J.R."/>
            <person name="Badger J.H."/>
            <person name="Ren Q."/>
            <person name="Amedeo P."/>
            <person name="Jones K.M."/>
            <person name="Tallon L.J."/>
            <person name="Delcher A.L."/>
            <person name="Salzberg S.L."/>
            <person name="Silva J.C."/>
            <person name="Haas B.J."/>
            <person name="Majoros W.H."/>
            <person name="Farzad M."/>
            <person name="Carlton J.M."/>
            <person name="Smith R.K. Jr."/>
            <person name="Garg J."/>
            <person name="Pearlman R.E."/>
            <person name="Karrer K.M."/>
            <person name="Sun L."/>
            <person name="Manning G."/>
            <person name="Elde N.C."/>
            <person name="Turkewitz A.P."/>
            <person name="Asai D.J."/>
            <person name="Wilkes D.E."/>
            <person name="Wang Y."/>
            <person name="Cai H."/>
            <person name="Collins K."/>
            <person name="Stewart B.A."/>
            <person name="Lee S.R."/>
            <person name="Wilamowska K."/>
            <person name="Weinberg Z."/>
            <person name="Ruzzo W.L."/>
            <person name="Wloga D."/>
            <person name="Gaertig J."/>
            <person name="Frankel J."/>
            <person name="Tsao C.-C."/>
            <person name="Gorovsky M.A."/>
            <person name="Keeling P.J."/>
            <person name="Waller R.F."/>
            <person name="Patron N.J."/>
            <person name="Cherry J.M."/>
            <person name="Stover N.A."/>
            <person name="Krieger C.J."/>
            <person name="del Toro C."/>
            <person name="Ryder H.F."/>
            <person name="Williamson S.C."/>
            <person name="Barbeau R.A."/>
            <person name="Hamilton E.P."/>
            <person name="Orias E."/>
        </authorList>
    </citation>
    <scope>NUCLEOTIDE SEQUENCE [LARGE SCALE GENOMIC DNA]</scope>
    <source>
        <strain evidence="4">SB210</strain>
    </source>
</reference>
<evidence type="ECO:0000256" key="1">
    <source>
        <dbReference type="SAM" id="MobiDB-lite"/>
    </source>
</evidence>
<accession>I7M1M0</accession>
<dbReference type="EMBL" id="GG662667">
    <property type="protein sequence ID" value="EAR97152.3"/>
    <property type="molecule type" value="Genomic_DNA"/>
</dbReference>
<keyword evidence="2" id="KW-1133">Transmembrane helix</keyword>
<name>I7M1M0_TETTS</name>
<organism evidence="3 4">
    <name type="scientific">Tetrahymena thermophila (strain SB210)</name>
    <dbReference type="NCBI Taxonomy" id="312017"/>
    <lineage>
        <taxon>Eukaryota</taxon>
        <taxon>Sar</taxon>
        <taxon>Alveolata</taxon>
        <taxon>Ciliophora</taxon>
        <taxon>Intramacronucleata</taxon>
        <taxon>Oligohymenophorea</taxon>
        <taxon>Hymenostomatida</taxon>
        <taxon>Tetrahymenina</taxon>
        <taxon>Tetrahymenidae</taxon>
        <taxon>Tetrahymena</taxon>
    </lineage>
</organism>
<dbReference type="Proteomes" id="UP000009168">
    <property type="component" value="Unassembled WGS sequence"/>
</dbReference>
<feature type="transmembrane region" description="Helical" evidence="2">
    <location>
        <begin position="65"/>
        <end position="88"/>
    </location>
</feature>
<feature type="compositionally biased region" description="Acidic residues" evidence="1">
    <location>
        <begin position="291"/>
        <end position="309"/>
    </location>
</feature>
<dbReference type="RefSeq" id="XP_001017397.3">
    <property type="nucleotide sequence ID" value="XM_001017397.3"/>
</dbReference>
<dbReference type="InParanoid" id="I7M1M0"/>
<feature type="compositionally biased region" description="Basic and acidic residues" evidence="1">
    <location>
        <begin position="339"/>
        <end position="352"/>
    </location>
</feature>
<protein>
    <submittedName>
        <fullName evidence="3">Transmembrane protein, putative</fullName>
    </submittedName>
</protein>
<feature type="transmembrane region" description="Helical" evidence="2">
    <location>
        <begin position="6"/>
        <end position="27"/>
    </location>
</feature>
<feature type="compositionally biased region" description="Basic and acidic residues" evidence="1">
    <location>
        <begin position="310"/>
        <end position="331"/>
    </location>
</feature>
<evidence type="ECO:0000313" key="4">
    <source>
        <dbReference type="Proteomes" id="UP000009168"/>
    </source>
</evidence>
<dbReference type="GeneID" id="7832517"/>
<keyword evidence="4" id="KW-1185">Reference proteome</keyword>
<evidence type="ECO:0000313" key="3">
    <source>
        <dbReference type="EMBL" id="EAR97152.3"/>
    </source>
</evidence>
<evidence type="ECO:0000256" key="2">
    <source>
        <dbReference type="SAM" id="Phobius"/>
    </source>
</evidence>
<feature type="transmembrane region" description="Helical" evidence="2">
    <location>
        <begin position="39"/>
        <end position="59"/>
    </location>
</feature>